<evidence type="ECO:0000256" key="1">
    <source>
        <dbReference type="SAM" id="MobiDB-lite"/>
    </source>
</evidence>
<dbReference type="InterPro" id="IPR021878">
    <property type="entry name" value="TgpA_N"/>
</dbReference>
<evidence type="ECO:0000256" key="2">
    <source>
        <dbReference type="SAM" id="Phobius"/>
    </source>
</evidence>
<dbReference type="AlphaFoldDB" id="A0A4P6EBW1"/>
<feature type="transmembrane region" description="Helical" evidence="2">
    <location>
        <begin position="153"/>
        <end position="170"/>
    </location>
</feature>
<keyword evidence="2" id="KW-0812">Transmembrane</keyword>
<feature type="compositionally biased region" description="Basic and acidic residues" evidence="1">
    <location>
        <begin position="579"/>
        <end position="590"/>
    </location>
</feature>
<dbReference type="EMBL" id="CP035494">
    <property type="protein sequence ID" value="QAY58813.1"/>
    <property type="molecule type" value="Genomic_DNA"/>
</dbReference>
<feature type="region of interest" description="Disordered" evidence="1">
    <location>
        <begin position="554"/>
        <end position="593"/>
    </location>
</feature>
<feature type="transmembrane region" description="Helical" evidence="2">
    <location>
        <begin position="12"/>
        <end position="32"/>
    </location>
</feature>
<dbReference type="OrthoDB" id="9804023at2"/>
<feature type="transmembrane region" description="Helical" evidence="2">
    <location>
        <begin position="603"/>
        <end position="623"/>
    </location>
</feature>
<feature type="transmembrane region" description="Helical" evidence="2">
    <location>
        <begin position="213"/>
        <end position="233"/>
    </location>
</feature>
<feature type="compositionally biased region" description="Low complexity" evidence="1">
    <location>
        <begin position="563"/>
        <end position="578"/>
    </location>
</feature>
<sequence length="758" mass="77962">MSAPRRPRRSGAHVSLAIASWVALLAALVPLASVIAPGAWIAGVLVVSLAVLAAGFIARRATLPALVVSLIEAAVWVGLVTGIFLREAAIVFVVPTLHAFRLVPELIADAMQQIQTGVAPLPETTALAFCIVTAAGLIMIVVDHVVITARMPLAAAIALIAVSLIPSLAVPGPFDVIGFVVLAAAILFLLRAETGTRYQPPRAAPTAPGSTSAIAASIGLVAVLVAVAATPLLPTPPSRASWGPGGSTINASLDLGRDLRRPDPVTVLTLTTTGVGAPYLRAASLSSFNDDIWKPDFTATAPLGDGDGLGISDAGADIAVKKTTTKIHIEHLSARYLPVPYPATDVTGVGDGWLAMTSNRTIVSNGTTSTSGADYTVTTEVPEPTLEQIEASTAHSGDADTLGLQAVIPTIITEDARRVTAGTTTDYDALLALQNWFRGPDFQYSLSAPVQEGFDGSGVSAIASFLEAKSGYCVHFASAFAMMARVLGMSSRIVVGYLPGTPDTSGIVNGDSVVYTVSSTQLHAWPEVYFSGIGWVAFEPTKSLGAPTGFLPASAGGGDDVSPTDAPSATPTTAPSPSDRADPDGLRADDANTGDSAHAGVNLLPWALGAAGVVLLLLVPLLCGTLRRRRRDAAAHHGDTLAAWNSVRDAAIDLGIPVPVSESARVFGARLVRDHGAPEAETLRLVHAVEQAAYADAGGTRDGRAVVDAAAAVRTGLYLSVSGGARTRALLFPRSLLVRPGSVFARDGARDGASTPTR</sequence>
<feature type="transmembrane region" description="Helical" evidence="2">
    <location>
        <begin position="65"/>
        <end position="85"/>
    </location>
</feature>
<dbReference type="Proteomes" id="UP000293995">
    <property type="component" value="Chromosome"/>
</dbReference>
<feature type="transmembrane region" description="Helical" evidence="2">
    <location>
        <begin position="176"/>
        <end position="192"/>
    </location>
</feature>
<protein>
    <submittedName>
        <fullName evidence="4">Transglutaminase domain-containing protein</fullName>
    </submittedName>
</protein>
<dbReference type="PANTHER" id="PTHR42736">
    <property type="entry name" value="PROTEIN-GLUTAMINE GAMMA-GLUTAMYLTRANSFERASE"/>
    <property type="match status" value="1"/>
</dbReference>
<dbReference type="PANTHER" id="PTHR42736:SF1">
    <property type="entry name" value="PROTEIN-GLUTAMINE GAMMA-GLUTAMYLTRANSFERASE"/>
    <property type="match status" value="1"/>
</dbReference>
<keyword evidence="2" id="KW-1133">Transmembrane helix</keyword>
<feature type="transmembrane region" description="Helical" evidence="2">
    <location>
        <begin position="38"/>
        <end position="58"/>
    </location>
</feature>
<organism evidence="4 5">
    <name type="scientific">Microbacterium protaetiae</name>
    <dbReference type="NCBI Taxonomy" id="2509458"/>
    <lineage>
        <taxon>Bacteria</taxon>
        <taxon>Bacillati</taxon>
        <taxon>Actinomycetota</taxon>
        <taxon>Actinomycetes</taxon>
        <taxon>Micrococcales</taxon>
        <taxon>Microbacteriaceae</taxon>
        <taxon>Microbacterium</taxon>
    </lineage>
</organism>
<accession>A0A4P6EBW1</accession>
<dbReference type="Pfam" id="PF11992">
    <property type="entry name" value="TgpA_N"/>
    <property type="match status" value="1"/>
</dbReference>
<feature type="transmembrane region" description="Helical" evidence="2">
    <location>
        <begin position="126"/>
        <end position="146"/>
    </location>
</feature>
<keyword evidence="2" id="KW-0472">Membrane</keyword>
<dbReference type="SUPFAM" id="SSF54001">
    <property type="entry name" value="Cysteine proteinases"/>
    <property type="match status" value="1"/>
</dbReference>
<name>A0A4P6EBW1_9MICO</name>
<proteinExistence type="predicted"/>
<evidence type="ECO:0000259" key="3">
    <source>
        <dbReference type="SMART" id="SM00460"/>
    </source>
</evidence>
<dbReference type="Pfam" id="PF01841">
    <property type="entry name" value="Transglut_core"/>
    <property type="match status" value="1"/>
</dbReference>
<dbReference type="InterPro" id="IPR038765">
    <property type="entry name" value="Papain-like_cys_pep_sf"/>
</dbReference>
<gene>
    <name evidence="4" type="ORF">ET475_01560</name>
</gene>
<reference evidence="4 5" key="1">
    <citation type="submission" date="2019-01" db="EMBL/GenBank/DDBJ databases">
        <title>Genome sequencing of strain DFW100M-13.</title>
        <authorList>
            <person name="Heo J."/>
            <person name="Kim S.-J."/>
            <person name="Kim J.-S."/>
            <person name="Hong S.-B."/>
            <person name="Kwon S.-W."/>
        </authorList>
    </citation>
    <scope>NUCLEOTIDE SEQUENCE [LARGE SCALE GENOMIC DNA]</scope>
    <source>
        <strain evidence="4 5">DFW100M-13</strain>
    </source>
</reference>
<keyword evidence="5" id="KW-1185">Reference proteome</keyword>
<dbReference type="InterPro" id="IPR052901">
    <property type="entry name" value="Bact_TGase-like"/>
</dbReference>
<evidence type="ECO:0000313" key="5">
    <source>
        <dbReference type="Proteomes" id="UP000293995"/>
    </source>
</evidence>
<evidence type="ECO:0000313" key="4">
    <source>
        <dbReference type="EMBL" id="QAY58813.1"/>
    </source>
</evidence>
<feature type="domain" description="Transglutaminase-like" evidence="3">
    <location>
        <begin position="465"/>
        <end position="542"/>
    </location>
</feature>
<dbReference type="SMART" id="SM00460">
    <property type="entry name" value="TGc"/>
    <property type="match status" value="1"/>
</dbReference>
<dbReference type="InterPro" id="IPR002931">
    <property type="entry name" value="Transglutaminase-like"/>
</dbReference>
<dbReference type="Gene3D" id="3.10.620.30">
    <property type="match status" value="1"/>
</dbReference>
<dbReference type="KEGG" id="mprt:ET475_01560"/>